<evidence type="ECO:0000313" key="2">
    <source>
        <dbReference type="EMBL" id="BCE78208.1"/>
    </source>
</evidence>
<dbReference type="RefSeq" id="WP_182872403.1">
    <property type="nucleotide sequence ID" value="NZ_AP022639.1"/>
</dbReference>
<evidence type="ECO:0000313" key="3">
    <source>
        <dbReference type="EMBL" id="BCE86835.1"/>
    </source>
</evidence>
<evidence type="ECO:0000313" key="1">
    <source>
        <dbReference type="EMBL" id="BCE43286.1"/>
    </source>
</evidence>
<reference evidence="2" key="2">
    <citation type="submission" date="2020-05" db="EMBL/GenBank/DDBJ databases">
        <title>Complete genome sequence of Bradyrhizobium diazoefficiens XF8 isolated from soybean nodule.</title>
        <authorList>
            <person name="Noda R."/>
            <person name="Kakizaki K."/>
            <person name="Minamisawa K."/>
        </authorList>
    </citation>
    <scope>NUCLEOTIDE SEQUENCE</scope>
    <source>
        <strain evidence="2">XF8</strain>
    </source>
</reference>
<dbReference type="AlphaFoldDB" id="A0A810BMP0"/>
<accession>A0A810BMP0</accession>
<organism evidence="2">
    <name type="scientific">Bradyrhizobium diazoefficiens</name>
    <dbReference type="NCBI Taxonomy" id="1355477"/>
    <lineage>
        <taxon>Bacteria</taxon>
        <taxon>Pseudomonadati</taxon>
        <taxon>Pseudomonadota</taxon>
        <taxon>Alphaproteobacteria</taxon>
        <taxon>Hyphomicrobiales</taxon>
        <taxon>Nitrobacteraceae</taxon>
        <taxon>Bradyrhizobium</taxon>
    </lineage>
</organism>
<protein>
    <submittedName>
        <fullName evidence="2">Uncharacterized protein</fullName>
    </submittedName>
</protein>
<dbReference type="EMBL" id="AP023098">
    <property type="protein sequence ID" value="BCE86835.1"/>
    <property type="molecule type" value="Genomic_DNA"/>
</dbReference>
<dbReference type="EMBL" id="AP023093">
    <property type="protein sequence ID" value="BCE43286.1"/>
    <property type="molecule type" value="Genomic_DNA"/>
</dbReference>
<dbReference type="EMBL" id="AP023097">
    <property type="protein sequence ID" value="BCE78208.1"/>
    <property type="molecule type" value="Genomic_DNA"/>
</dbReference>
<reference evidence="3" key="3">
    <citation type="submission" date="2020-05" db="EMBL/GenBank/DDBJ databases">
        <title>Complete genome sequence of Bradyrhizobium diazoefficiens XF9 isolated from soybean nodule.</title>
        <authorList>
            <person name="Noda R."/>
            <person name="Kakizaki K."/>
            <person name="Minamisawa K."/>
        </authorList>
    </citation>
    <scope>NUCLEOTIDE SEQUENCE</scope>
    <source>
        <strain evidence="3">XF9</strain>
    </source>
</reference>
<gene>
    <name evidence="1" type="ORF">XF3B_83170</name>
    <name evidence="2" type="ORF">XF8B_83190</name>
    <name evidence="3" type="ORF">XF9B_82560</name>
</gene>
<proteinExistence type="predicted"/>
<name>A0A810BMP0_9BRAD</name>
<reference evidence="1" key="1">
    <citation type="submission" date="2020-05" db="EMBL/GenBank/DDBJ databases">
        <title>Complete genome sequence of Bradyrhizobium diazoefficiens XF3 isolated from soybean nodule.</title>
        <authorList>
            <person name="Noda R."/>
            <person name="Kakizaki K."/>
            <person name="Minamisawa K."/>
        </authorList>
    </citation>
    <scope>NUCLEOTIDE SEQUENCE</scope>
    <source>
        <strain evidence="1">XF3</strain>
    </source>
</reference>
<sequence length="68" mass="7325">MQANVYAGFWQALRGQPQRSPIIEAALSAGQARVIDLARLSKAPIAAEAVKRIDVLFATELEINGFTA</sequence>